<sequence>MELQFQQYRLGDATTVFMAAVTAIQKAIDYVIASGLVSVGIVTDSRSTLQTLESVIDRRAIIVDIRTKLQTYRGNILSYWVKAHKGRWGNERADFLAKSSTEKRLNRC</sequence>
<protein>
    <recommendedName>
        <fullName evidence="1">RNase H type-1 domain-containing protein</fullName>
    </recommendedName>
</protein>
<name>A0A4Y2B0A4_ARAVE</name>
<dbReference type="EMBL" id="BGPR01000043">
    <property type="protein sequence ID" value="GBL85503.1"/>
    <property type="molecule type" value="Genomic_DNA"/>
</dbReference>
<gene>
    <name evidence="2" type="ORF">AVEN_34667_1</name>
</gene>
<dbReference type="Proteomes" id="UP000499080">
    <property type="component" value="Unassembled WGS sequence"/>
</dbReference>
<dbReference type="AlphaFoldDB" id="A0A4Y2B0A4"/>
<dbReference type="Pfam" id="PF00075">
    <property type="entry name" value="RNase_H"/>
    <property type="match status" value="1"/>
</dbReference>
<evidence type="ECO:0000313" key="2">
    <source>
        <dbReference type="EMBL" id="GBL85503.1"/>
    </source>
</evidence>
<dbReference type="GO" id="GO:0003676">
    <property type="term" value="F:nucleic acid binding"/>
    <property type="evidence" value="ECO:0007669"/>
    <property type="project" value="InterPro"/>
</dbReference>
<proteinExistence type="predicted"/>
<dbReference type="SUPFAM" id="SSF53098">
    <property type="entry name" value="Ribonuclease H-like"/>
    <property type="match status" value="1"/>
</dbReference>
<evidence type="ECO:0000313" key="3">
    <source>
        <dbReference type="Proteomes" id="UP000499080"/>
    </source>
</evidence>
<feature type="domain" description="RNase H type-1" evidence="1">
    <location>
        <begin position="1"/>
        <end position="102"/>
    </location>
</feature>
<dbReference type="GO" id="GO:0004523">
    <property type="term" value="F:RNA-DNA hybrid ribonuclease activity"/>
    <property type="evidence" value="ECO:0007669"/>
    <property type="project" value="InterPro"/>
</dbReference>
<dbReference type="InterPro" id="IPR002156">
    <property type="entry name" value="RNaseH_domain"/>
</dbReference>
<accession>A0A4Y2B0A4</accession>
<dbReference type="InterPro" id="IPR036397">
    <property type="entry name" value="RNaseH_sf"/>
</dbReference>
<dbReference type="OrthoDB" id="6509127at2759"/>
<dbReference type="Gene3D" id="3.30.420.10">
    <property type="entry name" value="Ribonuclease H-like superfamily/Ribonuclease H"/>
    <property type="match status" value="1"/>
</dbReference>
<keyword evidence="3" id="KW-1185">Reference proteome</keyword>
<comment type="caution">
    <text evidence="2">The sequence shown here is derived from an EMBL/GenBank/DDBJ whole genome shotgun (WGS) entry which is preliminary data.</text>
</comment>
<reference evidence="2 3" key="1">
    <citation type="journal article" date="2019" name="Sci. Rep.">
        <title>Orb-weaving spider Araneus ventricosus genome elucidates the spidroin gene catalogue.</title>
        <authorList>
            <person name="Kono N."/>
            <person name="Nakamura H."/>
            <person name="Ohtoshi R."/>
            <person name="Moran D.A.P."/>
            <person name="Shinohara A."/>
            <person name="Yoshida Y."/>
            <person name="Fujiwara M."/>
            <person name="Mori M."/>
            <person name="Tomita M."/>
            <person name="Arakawa K."/>
        </authorList>
    </citation>
    <scope>NUCLEOTIDE SEQUENCE [LARGE SCALE GENOMIC DNA]</scope>
</reference>
<dbReference type="InterPro" id="IPR012337">
    <property type="entry name" value="RNaseH-like_sf"/>
</dbReference>
<organism evidence="2 3">
    <name type="scientific">Araneus ventricosus</name>
    <name type="common">Orbweaver spider</name>
    <name type="synonym">Epeira ventricosa</name>
    <dbReference type="NCBI Taxonomy" id="182803"/>
    <lineage>
        <taxon>Eukaryota</taxon>
        <taxon>Metazoa</taxon>
        <taxon>Ecdysozoa</taxon>
        <taxon>Arthropoda</taxon>
        <taxon>Chelicerata</taxon>
        <taxon>Arachnida</taxon>
        <taxon>Araneae</taxon>
        <taxon>Araneomorphae</taxon>
        <taxon>Entelegynae</taxon>
        <taxon>Araneoidea</taxon>
        <taxon>Araneidae</taxon>
        <taxon>Araneus</taxon>
    </lineage>
</organism>
<dbReference type="PROSITE" id="PS50879">
    <property type="entry name" value="RNASE_H_1"/>
    <property type="match status" value="1"/>
</dbReference>
<evidence type="ECO:0000259" key="1">
    <source>
        <dbReference type="PROSITE" id="PS50879"/>
    </source>
</evidence>